<dbReference type="InterPro" id="IPR038765">
    <property type="entry name" value="Papain-like_cys_pep_sf"/>
</dbReference>
<dbReference type="AlphaFoldDB" id="A0A183VDU0"/>
<evidence type="ECO:0000313" key="8">
    <source>
        <dbReference type="WBParaSite" id="TCNE_0001891401-mRNA-1"/>
    </source>
</evidence>
<evidence type="ECO:0000256" key="4">
    <source>
        <dbReference type="SAM" id="MobiDB-lite"/>
    </source>
</evidence>
<gene>
    <name evidence="6" type="ORF">TCNE_LOCUS18910</name>
</gene>
<proteinExistence type="inferred from homology"/>
<dbReference type="GO" id="GO:0006508">
    <property type="term" value="P:proteolysis"/>
    <property type="evidence" value="ECO:0007669"/>
    <property type="project" value="UniProtKB-KW"/>
</dbReference>
<feature type="domain" description="Ubiquitin-like protease family profile" evidence="5">
    <location>
        <begin position="235"/>
        <end position="350"/>
    </location>
</feature>
<evidence type="ECO:0000256" key="1">
    <source>
        <dbReference type="ARBA" id="ARBA00005234"/>
    </source>
</evidence>
<evidence type="ECO:0000313" key="7">
    <source>
        <dbReference type="Proteomes" id="UP000050794"/>
    </source>
</evidence>
<protein>
    <submittedName>
        <fullName evidence="8">ULP_PROTEASE domain-containing protein</fullName>
    </submittedName>
</protein>
<dbReference type="EMBL" id="UYWY01026125">
    <property type="protein sequence ID" value="VDM50231.1"/>
    <property type="molecule type" value="Genomic_DNA"/>
</dbReference>
<dbReference type="Gene3D" id="3.40.395.10">
    <property type="entry name" value="Adenoviral Proteinase, Chain A"/>
    <property type="match status" value="1"/>
</dbReference>
<keyword evidence="3" id="KW-0378">Hydrolase</keyword>
<dbReference type="WBParaSite" id="TCNE_0001891401-mRNA-1">
    <property type="protein sequence ID" value="TCNE_0001891401-mRNA-1"/>
    <property type="gene ID" value="TCNE_0001891401"/>
</dbReference>
<sequence>MPRLKRKSVKQRAEEAKKAYKIKKQCREANETTTVEKKRNIDRDGVGQRAVGSALKRRNRVRGKKRNAGADECELTNVVSAERAEALVSNVSTTAEHENLVINASSTVEREELVIYTRTPSEQLHNRLRKITLNSPQAPLLPANERLPDVIVEHLQVVEAIVGSEIGEASFRDLLDPVGWLDAQTIYAFLESVAPTAAISTIIVQPFIWMLRVGNAESIPPYRYVRHYIRNYTDDWELLLVPIVLPGHHVVGAYRRSTKLFQYYDSLRNPMSEETRSAVTDMLDVLHPGAEHIFVNSTEVVEQHDGSSCGVIACYTAHQLMADRPTYDIAFDSSRFRQFIYNKITTRIDERDRFGVADITPTMGIPETKTTRSGRLIDHGSAKVTPSSMSRARSTKRRGGSVDGSETPKRKPARKSTRYTVTTGNGVRSALQKSFRAASAMYMRFHEIFQNAVRARDHEGRTDEPFIRMRIVNVSEASAADKAGIHPGRLNAPTSGQVMAVFDADDDGAPPDPRSRG</sequence>
<feature type="region of interest" description="Disordered" evidence="4">
    <location>
        <begin position="379"/>
        <end position="420"/>
    </location>
</feature>
<comment type="similarity">
    <text evidence="1">Belongs to the peptidase C48 family.</text>
</comment>
<reference evidence="6 7" key="2">
    <citation type="submission" date="2018-11" db="EMBL/GenBank/DDBJ databases">
        <authorList>
            <consortium name="Pathogen Informatics"/>
        </authorList>
    </citation>
    <scope>NUCLEOTIDE SEQUENCE [LARGE SCALE GENOMIC DNA]</scope>
</reference>
<name>A0A183VDU0_TOXCA</name>
<organism evidence="7 8">
    <name type="scientific">Toxocara canis</name>
    <name type="common">Canine roundworm</name>
    <dbReference type="NCBI Taxonomy" id="6265"/>
    <lineage>
        <taxon>Eukaryota</taxon>
        <taxon>Metazoa</taxon>
        <taxon>Ecdysozoa</taxon>
        <taxon>Nematoda</taxon>
        <taxon>Chromadorea</taxon>
        <taxon>Rhabditida</taxon>
        <taxon>Spirurina</taxon>
        <taxon>Ascaridomorpha</taxon>
        <taxon>Ascaridoidea</taxon>
        <taxon>Toxocaridae</taxon>
        <taxon>Toxocara</taxon>
    </lineage>
</organism>
<dbReference type="Proteomes" id="UP000050794">
    <property type="component" value="Unassembled WGS sequence"/>
</dbReference>
<evidence type="ECO:0000313" key="6">
    <source>
        <dbReference type="EMBL" id="VDM50231.1"/>
    </source>
</evidence>
<keyword evidence="7" id="KW-1185">Reference proteome</keyword>
<dbReference type="SUPFAM" id="SSF54001">
    <property type="entry name" value="Cysteine proteinases"/>
    <property type="match status" value="1"/>
</dbReference>
<reference evidence="8" key="1">
    <citation type="submission" date="2016-06" db="UniProtKB">
        <authorList>
            <consortium name="WormBaseParasite"/>
        </authorList>
    </citation>
    <scope>IDENTIFICATION</scope>
</reference>
<evidence type="ECO:0000256" key="2">
    <source>
        <dbReference type="ARBA" id="ARBA00022670"/>
    </source>
</evidence>
<accession>A0A183VDU0</accession>
<evidence type="ECO:0000259" key="5">
    <source>
        <dbReference type="Pfam" id="PF02902"/>
    </source>
</evidence>
<keyword evidence="2" id="KW-0645">Protease</keyword>
<dbReference type="GO" id="GO:0008234">
    <property type="term" value="F:cysteine-type peptidase activity"/>
    <property type="evidence" value="ECO:0007669"/>
    <property type="project" value="InterPro"/>
</dbReference>
<evidence type="ECO:0000256" key="3">
    <source>
        <dbReference type="ARBA" id="ARBA00022801"/>
    </source>
</evidence>
<dbReference type="Pfam" id="PF02902">
    <property type="entry name" value="Peptidase_C48"/>
    <property type="match status" value="1"/>
</dbReference>
<dbReference type="InterPro" id="IPR003653">
    <property type="entry name" value="Peptidase_C48_C"/>
</dbReference>